<dbReference type="Pfam" id="PF12704">
    <property type="entry name" value="MacB_PCD"/>
    <property type="match status" value="1"/>
</dbReference>
<dbReference type="GO" id="GO:0022857">
    <property type="term" value="F:transmembrane transporter activity"/>
    <property type="evidence" value="ECO:0007669"/>
    <property type="project" value="TreeGrafter"/>
</dbReference>
<evidence type="ECO:0000256" key="4">
    <source>
        <dbReference type="ARBA" id="ARBA00022989"/>
    </source>
</evidence>
<reference evidence="10 11" key="2">
    <citation type="journal article" date="2010" name="Proc. Natl. Acad. Sci. U.S.A.">
        <title>Enigmatic, ultrasmall, uncultivated Archaea.</title>
        <authorList>
            <person name="Baker B.J."/>
            <person name="Comolli L.R."/>
            <person name="Dick G.J."/>
            <person name="Hauser L.J."/>
            <person name="Hyatt D."/>
            <person name="Dill B.D."/>
            <person name="Land M.L."/>
            <person name="Verberkmoes N.C."/>
            <person name="Hettich R.L."/>
            <person name="Banfield J.F."/>
        </authorList>
    </citation>
    <scope>NUCLEOTIDE SEQUENCE [LARGE SCALE GENOMIC DNA]</scope>
    <source>
        <strain evidence="10">ARMAN-2</strain>
    </source>
</reference>
<proteinExistence type="inferred from homology"/>
<dbReference type="Pfam" id="PF02687">
    <property type="entry name" value="FtsX"/>
    <property type="match status" value="1"/>
</dbReference>
<evidence type="ECO:0000256" key="7">
    <source>
        <dbReference type="SAM" id="Phobius"/>
    </source>
</evidence>
<comment type="subcellular location">
    <subcellularLocation>
        <location evidence="1">Cell membrane</location>
        <topology evidence="1">Multi-pass membrane protein</topology>
    </subcellularLocation>
</comment>
<keyword evidence="2" id="KW-1003">Cell membrane</keyword>
<evidence type="ECO:0000259" key="9">
    <source>
        <dbReference type="Pfam" id="PF12704"/>
    </source>
</evidence>
<evidence type="ECO:0000256" key="3">
    <source>
        <dbReference type="ARBA" id="ARBA00022692"/>
    </source>
</evidence>
<dbReference type="InterPro" id="IPR025857">
    <property type="entry name" value="MacB_PCD"/>
</dbReference>
<evidence type="ECO:0000259" key="8">
    <source>
        <dbReference type="Pfam" id="PF02687"/>
    </source>
</evidence>
<protein>
    <recommendedName>
        <fullName evidence="12">ABC3 transporter permease protein domain-containing protein</fullName>
    </recommendedName>
</protein>
<name>C7DH50_MICA2</name>
<gene>
    <name evidence="10" type="ORF">UNLARM2_0396</name>
</gene>
<keyword evidence="5 7" id="KW-0472">Membrane</keyword>
<dbReference type="PANTHER" id="PTHR30572:SF4">
    <property type="entry name" value="ABC TRANSPORTER PERMEASE YTRF"/>
    <property type="match status" value="1"/>
</dbReference>
<reference evidence="10 11" key="1">
    <citation type="journal article" date="2009" name="Genome Biol.">
        <title>Community-wide analysis of microbial genome sequence signatures.</title>
        <authorList>
            <person name="Dick G.J."/>
            <person name="Andersson A.F."/>
            <person name="Baker B.J."/>
            <person name="Simmons S.L."/>
            <person name="Thomas B.C."/>
            <person name="Yelton A.P."/>
            <person name="Banfield J.F."/>
        </authorList>
    </citation>
    <scope>NUCLEOTIDE SEQUENCE [LARGE SCALE GENOMIC DNA]</scope>
    <source>
        <strain evidence="10">ARMAN-2</strain>
    </source>
</reference>
<organism evidence="10 11">
    <name type="scientific">Candidatus Micrarchaeum acidiphilum ARMAN-2</name>
    <dbReference type="NCBI Taxonomy" id="425595"/>
    <lineage>
        <taxon>Archaea</taxon>
        <taxon>Candidatus Micrarchaeota</taxon>
        <taxon>Candidatus Micrarchaeia</taxon>
        <taxon>Candidatus Micrarchaeales</taxon>
        <taxon>Candidatus Micrarchaeaceae</taxon>
        <taxon>Candidatus Micrarchaeum</taxon>
    </lineage>
</organism>
<keyword evidence="4 7" id="KW-1133">Transmembrane helix</keyword>
<dbReference type="PANTHER" id="PTHR30572">
    <property type="entry name" value="MEMBRANE COMPONENT OF TRANSPORTER-RELATED"/>
    <property type="match status" value="1"/>
</dbReference>
<evidence type="ECO:0000313" key="10">
    <source>
        <dbReference type="EMBL" id="EET89952.1"/>
    </source>
</evidence>
<accession>C7DH50</accession>
<feature type="transmembrane region" description="Helical" evidence="7">
    <location>
        <begin position="313"/>
        <end position="342"/>
    </location>
</feature>
<evidence type="ECO:0000313" key="11">
    <source>
        <dbReference type="Proteomes" id="UP000332487"/>
    </source>
</evidence>
<feature type="domain" description="MacB-like periplasmic core" evidence="9">
    <location>
        <begin position="21"/>
        <end position="232"/>
    </location>
</feature>
<dbReference type="AlphaFoldDB" id="C7DH50"/>
<keyword evidence="3 7" id="KW-0812">Transmembrane</keyword>
<sequence length="436" mass="44428">MKINDTISLGLKGMSQRKLRTALTVLTVIIGVATIVSLISLVAGVSSSVSQSLSSIGPTTIYMSTRGPGSIFTNAQISEIESLPNVSSVIPMIRFSANVTELNGQSTSVTVIGIENTSLPSVLGSLNLAAGQPYQDNGEPLSIVGYSIAYPTGASGPEVQSNEPLYLTNIASSAGTVTATTLPTGILSNYGTSFFVDPDTSIFMPISEAEGIVKRYSYNVLVVKASSLKSTNSLDTMLSDIFGNSAIILSVQSLTSTVESITGSISLLLGSIGGISLIVAGVGILSIMMVSVSERTKEIGILKSIGFKQHDIMMLFLSEALIIGLLGGVIGSAVGIGGAYLLPALLSSSFHSSAAAPAGSAAHSGFSGRTSFGGGGGFGGSSPASGSSSISSITPVVTPETIMLAVLLAVTISILSGLYPAWRASRTDPIVALRSE</sequence>
<dbReference type="EMBL" id="GG697240">
    <property type="protein sequence ID" value="EET89952.1"/>
    <property type="molecule type" value="Genomic_DNA"/>
</dbReference>
<evidence type="ECO:0000256" key="1">
    <source>
        <dbReference type="ARBA" id="ARBA00004651"/>
    </source>
</evidence>
<evidence type="ECO:0000256" key="5">
    <source>
        <dbReference type="ARBA" id="ARBA00023136"/>
    </source>
</evidence>
<dbReference type="Proteomes" id="UP000332487">
    <property type="component" value="Unassembled WGS sequence"/>
</dbReference>
<evidence type="ECO:0008006" key="12">
    <source>
        <dbReference type="Google" id="ProtNLM"/>
    </source>
</evidence>
<feature type="transmembrane region" description="Helical" evidence="7">
    <location>
        <begin position="267"/>
        <end position="292"/>
    </location>
</feature>
<dbReference type="InterPro" id="IPR003838">
    <property type="entry name" value="ABC3_permease_C"/>
</dbReference>
<dbReference type="GO" id="GO:0005886">
    <property type="term" value="C:plasma membrane"/>
    <property type="evidence" value="ECO:0007669"/>
    <property type="project" value="UniProtKB-SubCell"/>
</dbReference>
<feature type="transmembrane region" description="Helical" evidence="7">
    <location>
        <begin position="402"/>
        <end position="422"/>
    </location>
</feature>
<feature type="transmembrane region" description="Helical" evidence="7">
    <location>
        <begin position="21"/>
        <end position="45"/>
    </location>
</feature>
<evidence type="ECO:0000256" key="6">
    <source>
        <dbReference type="ARBA" id="ARBA00038076"/>
    </source>
</evidence>
<dbReference type="InterPro" id="IPR050250">
    <property type="entry name" value="Macrolide_Exporter_MacB"/>
</dbReference>
<comment type="similarity">
    <text evidence="6">Belongs to the ABC-4 integral membrane protein family.</text>
</comment>
<evidence type="ECO:0000256" key="2">
    <source>
        <dbReference type="ARBA" id="ARBA00022475"/>
    </source>
</evidence>
<keyword evidence="11" id="KW-1185">Reference proteome</keyword>
<feature type="domain" description="ABC3 transporter permease C-terminal" evidence="8">
    <location>
        <begin position="271"/>
        <end position="429"/>
    </location>
</feature>